<comment type="caution">
    <text evidence="1">The sequence shown here is derived from an EMBL/GenBank/DDBJ whole genome shotgun (WGS) entry which is preliminary data.</text>
</comment>
<evidence type="ECO:0000313" key="2">
    <source>
        <dbReference type="Proteomes" id="UP001628091"/>
    </source>
</evidence>
<name>A0ABQ0H5N5_9HYPH</name>
<reference evidence="1 2" key="1">
    <citation type="submission" date="2024-10" db="EMBL/GenBank/DDBJ databases">
        <title>Isolation, draft genome sequencing and identification of Phyllobacterium sp. NSA23, isolated from leaf soil.</title>
        <authorList>
            <person name="Akita H."/>
        </authorList>
    </citation>
    <scope>NUCLEOTIDE SEQUENCE [LARGE SCALE GENOMIC DNA]</scope>
    <source>
        <strain evidence="1 2">NSA23</strain>
    </source>
</reference>
<dbReference type="Proteomes" id="UP001628091">
    <property type="component" value="Unassembled WGS sequence"/>
</dbReference>
<sequence>MGAVGRQEHEFGADTLDGIANSGCLVRRQVVYHEDVTRLTGRDQNLLDVR</sequence>
<organism evidence="1 2">
    <name type="scientific">Phyllobacterium phragmitis</name>
    <dbReference type="NCBI Taxonomy" id="2670329"/>
    <lineage>
        <taxon>Bacteria</taxon>
        <taxon>Pseudomonadati</taxon>
        <taxon>Pseudomonadota</taxon>
        <taxon>Alphaproteobacteria</taxon>
        <taxon>Hyphomicrobiales</taxon>
        <taxon>Phyllobacteriaceae</taxon>
        <taxon>Phyllobacterium</taxon>
    </lineage>
</organism>
<accession>A0ABQ0H5N5</accession>
<keyword evidence="2" id="KW-1185">Reference proteome</keyword>
<dbReference type="EMBL" id="BAAFZP010000002">
    <property type="protein sequence ID" value="GAB1584215.1"/>
    <property type="molecule type" value="Genomic_DNA"/>
</dbReference>
<evidence type="ECO:0000313" key="1">
    <source>
        <dbReference type="EMBL" id="GAB1584215.1"/>
    </source>
</evidence>
<protein>
    <submittedName>
        <fullName evidence="1">Uncharacterized protein</fullName>
    </submittedName>
</protein>
<gene>
    <name evidence="1" type="ORF">PPNSA23_41580</name>
</gene>
<proteinExistence type="predicted"/>